<accession>A0A1M7YLJ8</accession>
<proteinExistence type="predicted"/>
<dbReference type="EMBL" id="FRFD01000013">
    <property type="protein sequence ID" value="SHO53457.1"/>
    <property type="molecule type" value="Genomic_DNA"/>
</dbReference>
<sequence>MIISKNGFISIANKEELDLPKRWDGIDFHSSLSSLYEQYFFMLTSYINPKDLTEIQTICNEILNCIDCYHNGLPNKAFLHMDLIMNILMKYSLAIYKKTGWSGAFEQNDPLMLYRIRNVQNNINYNRKDIFHTPYNLRSKVSTCRYSISGYPCLYLGTSLELCCEEAKIGSLKDLPITSRFKLERNLNNFGPEIDVIELAIKPKDFIFDEQDRSNQNTKIIEKNKHGRNFKRRILNDIKVMNNYLYWYPLIAACSFIRVNKQDPFASEYIIPQLLMQWIRNESTNEKLIGIRYFSCASERASELGFNYVFPASGEKDPHNEQYCRILTKSFKLTKPIYIHEFNSVYDCELQLKTSTDFDYI</sequence>
<dbReference type="AlphaFoldDB" id="A0A1M7YLJ8"/>
<dbReference type="RefSeq" id="WP_073590764.1">
    <property type="nucleotide sequence ID" value="NZ_FRFD01000013.1"/>
</dbReference>
<evidence type="ECO:0000313" key="1">
    <source>
        <dbReference type="EMBL" id="SHO53457.1"/>
    </source>
</evidence>
<gene>
    <name evidence="1" type="ORF">SAMN02745217_04135</name>
</gene>
<name>A0A1M7YLJ8_9FIRM</name>
<evidence type="ECO:0000313" key="2">
    <source>
        <dbReference type="Proteomes" id="UP000184612"/>
    </source>
</evidence>
<keyword evidence="2" id="KW-1185">Reference proteome</keyword>
<dbReference type="OrthoDB" id="7068172at2"/>
<evidence type="ECO:0008006" key="3">
    <source>
        <dbReference type="Google" id="ProtNLM"/>
    </source>
</evidence>
<protein>
    <recommendedName>
        <fullName evidence="3">RES domain-containing protein</fullName>
    </recommendedName>
</protein>
<organism evidence="1 2">
    <name type="scientific">Anaerocolumna xylanovorans DSM 12503</name>
    <dbReference type="NCBI Taxonomy" id="1121345"/>
    <lineage>
        <taxon>Bacteria</taxon>
        <taxon>Bacillati</taxon>
        <taxon>Bacillota</taxon>
        <taxon>Clostridia</taxon>
        <taxon>Lachnospirales</taxon>
        <taxon>Lachnospiraceae</taxon>
        <taxon>Anaerocolumna</taxon>
    </lineage>
</organism>
<dbReference type="Proteomes" id="UP000184612">
    <property type="component" value="Unassembled WGS sequence"/>
</dbReference>
<reference evidence="1 2" key="1">
    <citation type="submission" date="2016-12" db="EMBL/GenBank/DDBJ databases">
        <authorList>
            <person name="Song W.-J."/>
            <person name="Kurnit D.M."/>
        </authorList>
    </citation>
    <scope>NUCLEOTIDE SEQUENCE [LARGE SCALE GENOMIC DNA]</scope>
    <source>
        <strain evidence="1 2">DSM 12503</strain>
    </source>
</reference>